<sequence>MEQKATSLKSLGLSVGFFPIVLSPILTRTPASLLLMAIGGFAGITAILTGCGSNSASESPTPTPMVTSASSEDIENYARAILAIEQIRQAASEEIQKMTNNETIPDVTCTKPESLAALSKNIQGIAVNYCERAKKFIDETEGLTMDKFNEITSSAQSNPELQQRIQTELVRLQGN</sequence>
<protein>
    <recommendedName>
        <fullName evidence="2">DUF4168 domain-containing protein</fullName>
    </recommendedName>
</protein>
<dbReference type="Proteomes" id="UP000010471">
    <property type="component" value="Chromosome"/>
</dbReference>
<dbReference type="EMBL" id="CP003630">
    <property type="protein sequence ID" value="AFZ17764.1"/>
    <property type="molecule type" value="Genomic_DNA"/>
</dbReference>
<dbReference type="InterPro" id="IPR025433">
    <property type="entry name" value="DUF4168"/>
</dbReference>
<accession>K9WDD8</accession>
<dbReference type="HOGENOM" id="CLU_123293_0_0_3"/>
<feature type="transmembrane region" description="Helical" evidence="1">
    <location>
        <begin position="32"/>
        <end position="51"/>
    </location>
</feature>
<dbReference type="AlphaFoldDB" id="K9WDD8"/>
<keyword evidence="1" id="KW-0812">Transmembrane</keyword>
<evidence type="ECO:0000259" key="2">
    <source>
        <dbReference type="Pfam" id="PF13767"/>
    </source>
</evidence>
<dbReference type="OrthoDB" id="565076at2"/>
<feature type="domain" description="DUF4168" evidence="2">
    <location>
        <begin position="70"/>
        <end position="165"/>
    </location>
</feature>
<evidence type="ECO:0000313" key="4">
    <source>
        <dbReference type="Proteomes" id="UP000010471"/>
    </source>
</evidence>
<feature type="transmembrane region" description="Helical" evidence="1">
    <location>
        <begin position="7"/>
        <end position="26"/>
    </location>
</feature>
<organism evidence="3 4">
    <name type="scientific">Allocoleopsis franciscana PCC 7113</name>
    <dbReference type="NCBI Taxonomy" id="1173027"/>
    <lineage>
        <taxon>Bacteria</taxon>
        <taxon>Bacillati</taxon>
        <taxon>Cyanobacteriota</taxon>
        <taxon>Cyanophyceae</taxon>
        <taxon>Coleofasciculales</taxon>
        <taxon>Coleofasciculaceae</taxon>
        <taxon>Allocoleopsis</taxon>
        <taxon>Allocoleopsis franciscana</taxon>
    </lineage>
</organism>
<keyword evidence="4" id="KW-1185">Reference proteome</keyword>
<dbReference type="RefSeq" id="WP_015181916.1">
    <property type="nucleotide sequence ID" value="NC_019738.1"/>
</dbReference>
<evidence type="ECO:0000313" key="3">
    <source>
        <dbReference type="EMBL" id="AFZ17764.1"/>
    </source>
</evidence>
<name>K9WDD8_9CYAN</name>
<proteinExistence type="predicted"/>
<dbReference type="Pfam" id="PF13767">
    <property type="entry name" value="DUF4168"/>
    <property type="match status" value="1"/>
</dbReference>
<evidence type="ECO:0000256" key="1">
    <source>
        <dbReference type="SAM" id="Phobius"/>
    </source>
</evidence>
<dbReference type="STRING" id="1173027.Mic7113_1910"/>
<gene>
    <name evidence="3" type="ORF">Mic7113_1910</name>
</gene>
<reference evidence="3 4" key="1">
    <citation type="submission" date="2012-06" db="EMBL/GenBank/DDBJ databases">
        <title>Finished chromosome of genome of Microcoleus sp. PCC 7113.</title>
        <authorList>
            <consortium name="US DOE Joint Genome Institute"/>
            <person name="Gugger M."/>
            <person name="Coursin T."/>
            <person name="Rippka R."/>
            <person name="Tandeau De Marsac N."/>
            <person name="Huntemann M."/>
            <person name="Wei C.-L."/>
            <person name="Han J."/>
            <person name="Detter J.C."/>
            <person name="Han C."/>
            <person name="Tapia R."/>
            <person name="Chen A."/>
            <person name="Kyrpides N."/>
            <person name="Mavromatis K."/>
            <person name="Markowitz V."/>
            <person name="Szeto E."/>
            <person name="Ivanova N."/>
            <person name="Pagani I."/>
            <person name="Pati A."/>
            <person name="Goodwin L."/>
            <person name="Nordberg H.P."/>
            <person name="Cantor M.N."/>
            <person name="Hua S.X."/>
            <person name="Woyke T."/>
            <person name="Kerfeld C.A."/>
        </authorList>
    </citation>
    <scope>NUCLEOTIDE SEQUENCE [LARGE SCALE GENOMIC DNA]</scope>
    <source>
        <strain evidence="3 4">PCC 7113</strain>
    </source>
</reference>
<dbReference type="KEGG" id="mic:Mic7113_1910"/>
<keyword evidence="1" id="KW-1133">Transmembrane helix</keyword>
<keyword evidence="1" id="KW-0472">Membrane</keyword>
<dbReference type="eggNOG" id="ENOG5032VR9">
    <property type="taxonomic scope" value="Bacteria"/>
</dbReference>